<evidence type="ECO:0000256" key="1">
    <source>
        <dbReference type="ARBA" id="ARBA00004177"/>
    </source>
</evidence>
<name>A0A6U9QKE9_9CHLO</name>
<gene>
    <name evidence="6" type="ORF">PSAL00342_LOCUS2956</name>
    <name evidence="7" type="ORF">PSAL00342_LOCUS2957</name>
    <name evidence="8" type="ORF">PSAL00342_LOCUS2960</name>
</gene>
<evidence type="ECO:0000256" key="3">
    <source>
        <dbReference type="ARBA" id="ARBA00022753"/>
    </source>
</evidence>
<dbReference type="GO" id="GO:0006900">
    <property type="term" value="P:vesicle budding from membrane"/>
    <property type="evidence" value="ECO:0007669"/>
    <property type="project" value="TreeGrafter"/>
</dbReference>
<evidence type="ECO:0000256" key="5">
    <source>
        <dbReference type="SAM" id="MobiDB-lite"/>
    </source>
</evidence>
<feature type="coiled-coil region" evidence="4">
    <location>
        <begin position="24"/>
        <end position="51"/>
    </location>
</feature>
<protein>
    <submittedName>
        <fullName evidence="6">Uncharacterized protein</fullName>
    </submittedName>
</protein>
<evidence type="ECO:0000256" key="4">
    <source>
        <dbReference type="SAM" id="Coils"/>
    </source>
</evidence>
<dbReference type="GO" id="GO:0000815">
    <property type="term" value="C:ESCRT III complex"/>
    <property type="evidence" value="ECO:0007669"/>
    <property type="project" value="TreeGrafter"/>
</dbReference>
<dbReference type="Gene3D" id="1.10.287.1060">
    <property type="entry name" value="ESAT-6-like"/>
    <property type="match status" value="1"/>
</dbReference>
<evidence type="ECO:0000313" key="8">
    <source>
        <dbReference type="EMBL" id="CAE0609141.1"/>
    </source>
</evidence>
<dbReference type="PANTHER" id="PTHR22761">
    <property type="entry name" value="CHARGED MULTIVESICULAR BODY PROTEIN"/>
    <property type="match status" value="1"/>
</dbReference>
<evidence type="ECO:0000256" key="2">
    <source>
        <dbReference type="ARBA" id="ARBA00006190"/>
    </source>
</evidence>
<organism evidence="6">
    <name type="scientific">Picocystis salinarum</name>
    <dbReference type="NCBI Taxonomy" id="88271"/>
    <lineage>
        <taxon>Eukaryota</taxon>
        <taxon>Viridiplantae</taxon>
        <taxon>Chlorophyta</taxon>
        <taxon>Picocystophyceae</taxon>
        <taxon>Picocystales</taxon>
        <taxon>Picocystaceae</taxon>
        <taxon>Picocystis</taxon>
    </lineage>
</organism>
<keyword evidence="4" id="KW-0175">Coiled coil</keyword>
<dbReference type="GO" id="GO:0032511">
    <property type="term" value="P:late endosome to vacuole transport via multivesicular body sorting pathway"/>
    <property type="evidence" value="ECO:0007669"/>
    <property type="project" value="TreeGrafter"/>
</dbReference>
<dbReference type="Pfam" id="PF03357">
    <property type="entry name" value="Snf7"/>
    <property type="match status" value="1"/>
</dbReference>
<comment type="similarity">
    <text evidence="2">Belongs to the SNF7 family.</text>
</comment>
<evidence type="ECO:0000313" key="7">
    <source>
        <dbReference type="EMBL" id="CAE0609138.1"/>
    </source>
</evidence>
<evidence type="ECO:0000313" key="6">
    <source>
        <dbReference type="EMBL" id="CAE0609137.1"/>
    </source>
</evidence>
<dbReference type="EMBL" id="HBIS01003283">
    <property type="protein sequence ID" value="CAE0609141.1"/>
    <property type="molecule type" value="Transcribed_RNA"/>
</dbReference>
<dbReference type="AlphaFoldDB" id="A0A6U9QKE9"/>
<dbReference type="GO" id="GO:0005771">
    <property type="term" value="C:multivesicular body"/>
    <property type="evidence" value="ECO:0007669"/>
    <property type="project" value="TreeGrafter"/>
</dbReference>
<sequence>MASFGWGRLFGRTGGTVPPQKGSTESTLNTLEKLQETIELLEKRSNFLQKKMDAEVGRSKEFLKQQNKKGALQCLKRKKMYEQQADGLEVQILKLQEQQIMLEGARQTTQVVTSMKEAGKQMKAIQKETNIDDVDKVLDDISDHTDRMREVQDRLSEPTGALADLDDMELEAELEQLESEELDKQLMEPQMPAPLARQKEPEDLLPDLPRVPSKAPAARAEAKSQEEEELEALQAEMAL</sequence>
<proteinExistence type="inferred from homology"/>
<accession>A0A6U9QKE9</accession>
<dbReference type="InterPro" id="IPR005024">
    <property type="entry name" value="Snf7_fam"/>
</dbReference>
<feature type="region of interest" description="Disordered" evidence="5">
    <location>
        <begin position="186"/>
        <end position="239"/>
    </location>
</feature>
<dbReference type="Gene3D" id="6.10.250.1710">
    <property type="match status" value="1"/>
</dbReference>
<dbReference type="GO" id="GO:0009898">
    <property type="term" value="C:cytoplasmic side of plasma membrane"/>
    <property type="evidence" value="ECO:0007669"/>
    <property type="project" value="TreeGrafter"/>
</dbReference>
<dbReference type="PANTHER" id="PTHR22761:SF10">
    <property type="entry name" value="GH13992P"/>
    <property type="match status" value="1"/>
</dbReference>
<dbReference type="EMBL" id="HBIS01003280">
    <property type="protein sequence ID" value="CAE0609138.1"/>
    <property type="molecule type" value="Transcribed_RNA"/>
</dbReference>
<keyword evidence="3" id="KW-0967">Endosome</keyword>
<dbReference type="EMBL" id="HBIS01003279">
    <property type="protein sequence ID" value="CAE0609137.1"/>
    <property type="molecule type" value="Transcribed_RNA"/>
</dbReference>
<reference evidence="6" key="1">
    <citation type="submission" date="2021-01" db="EMBL/GenBank/DDBJ databases">
        <authorList>
            <person name="Corre E."/>
            <person name="Pelletier E."/>
            <person name="Niang G."/>
            <person name="Scheremetjew M."/>
            <person name="Finn R."/>
            <person name="Kale V."/>
            <person name="Holt S."/>
            <person name="Cochrane G."/>
            <person name="Meng A."/>
            <person name="Brown T."/>
            <person name="Cohen L."/>
        </authorList>
    </citation>
    <scope>NUCLEOTIDE SEQUENCE</scope>
    <source>
        <strain evidence="6">CCMP1897</strain>
    </source>
</reference>
<comment type="subcellular location">
    <subcellularLocation>
        <location evidence="1">Endosome</location>
    </subcellularLocation>
</comment>